<dbReference type="PANTHER" id="PTHR15071">
    <property type="entry name" value="MANNOSE-6-PHOSPHATE RECEPTOR FAMILY MEMBER"/>
    <property type="match status" value="1"/>
</dbReference>
<dbReference type="PANTHER" id="PTHR15071:SF0">
    <property type="entry name" value="MANNOSE 6-PHOSPHATE RECEPTOR-LIKE PROTEIN 1"/>
    <property type="match status" value="1"/>
</dbReference>
<evidence type="ECO:0000259" key="12">
    <source>
        <dbReference type="PROSITE" id="PS51914"/>
    </source>
</evidence>
<comment type="subcellular location">
    <subcellularLocation>
        <location evidence="1">Endomembrane system</location>
    </subcellularLocation>
</comment>
<keyword evidence="14" id="KW-1185">Reference proteome</keyword>
<keyword evidence="2" id="KW-0813">Transport</keyword>
<feature type="chain" id="PRO_5021203060" description="MRH domain-containing protein" evidence="11">
    <location>
        <begin position="18"/>
        <end position="310"/>
    </location>
</feature>
<evidence type="ECO:0000256" key="3">
    <source>
        <dbReference type="ARBA" id="ARBA00022692"/>
    </source>
</evidence>
<organism evidence="13 14">
    <name type="scientific">Dentipellis fragilis</name>
    <dbReference type="NCBI Taxonomy" id="205917"/>
    <lineage>
        <taxon>Eukaryota</taxon>
        <taxon>Fungi</taxon>
        <taxon>Dikarya</taxon>
        <taxon>Basidiomycota</taxon>
        <taxon>Agaricomycotina</taxon>
        <taxon>Agaricomycetes</taxon>
        <taxon>Russulales</taxon>
        <taxon>Hericiaceae</taxon>
        <taxon>Dentipellis</taxon>
    </lineage>
</organism>
<dbReference type="STRING" id="205917.A0A4Y9ZCB8"/>
<dbReference type="InterPro" id="IPR009011">
    <property type="entry name" value="Man6P_isomerase_rcpt-bd_dom_sf"/>
</dbReference>
<dbReference type="Gene3D" id="2.70.130.10">
    <property type="entry name" value="Mannose-6-phosphate receptor binding domain"/>
    <property type="match status" value="1"/>
</dbReference>
<dbReference type="EMBL" id="SEOQ01000036">
    <property type="protein sequence ID" value="TFY71800.1"/>
    <property type="molecule type" value="Genomic_DNA"/>
</dbReference>
<feature type="region of interest" description="Disordered" evidence="9">
    <location>
        <begin position="240"/>
        <end position="310"/>
    </location>
</feature>
<dbReference type="GO" id="GO:0010008">
    <property type="term" value="C:endosome membrane"/>
    <property type="evidence" value="ECO:0007669"/>
    <property type="project" value="UniProtKB-SubCell"/>
</dbReference>
<dbReference type="Pfam" id="PF02157">
    <property type="entry name" value="Man-6-P_recep"/>
    <property type="match status" value="1"/>
</dbReference>
<evidence type="ECO:0000313" key="13">
    <source>
        <dbReference type="EMBL" id="TFY71800.1"/>
    </source>
</evidence>
<protein>
    <recommendedName>
        <fullName evidence="12">MRH domain-containing protein</fullName>
    </recommendedName>
</protein>
<dbReference type="OrthoDB" id="4504960at2759"/>
<evidence type="ECO:0000256" key="10">
    <source>
        <dbReference type="SAM" id="Phobius"/>
    </source>
</evidence>
<name>A0A4Y9ZCB8_9AGAM</name>
<keyword evidence="4 11" id="KW-0732">Signal</keyword>
<keyword evidence="6 10" id="KW-0472">Membrane</keyword>
<evidence type="ECO:0000256" key="4">
    <source>
        <dbReference type="ARBA" id="ARBA00022729"/>
    </source>
</evidence>
<proteinExistence type="predicted"/>
<reference evidence="13 14" key="1">
    <citation type="submission" date="2019-02" db="EMBL/GenBank/DDBJ databases">
        <title>Genome sequencing of the rare red list fungi Dentipellis fragilis.</title>
        <authorList>
            <person name="Buettner E."/>
            <person name="Kellner H."/>
        </authorList>
    </citation>
    <scope>NUCLEOTIDE SEQUENCE [LARGE SCALE GENOMIC DNA]</scope>
    <source>
        <strain evidence="13 14">DSM 105465</strain>
    </source>
</reference>
<evidence type="ECO:0000256" key="6">
    <source>
        <dbReference type="ARBA" id="ARBA00023136"/>
    </source>
</evidence>
<evidence type="ECO:0000256" key="11">
    <source>
        <dbReference type="SAM" id="SignalP"/>
    </source>
</evidence>
<dbReference type="Proteomes" id="UP000298327">
    <property type="component" value="Unassembled WGS sequence"/>
</dbReference>
<dbReference type="SUPFAM" id="SSF50911">
    <property type="entry name" value="Mannose 6-phosphate receptor domain"/>
    <property type="match status" value="1"/>
</dbReference>
<keyword evidence="3 10" id="KW-0812">Transmembrane</keyword>
<dbReference type="InterPro" id="IPR044865">
    <property type="entry name" value="MRH_dom"/>
</dbReference>
<evidence type="ECO:0000256" key="9">
    <source>
        <dbReference type="SAM" id="MobiDB-lite"/>
    </source>
</evidence>
<dbReference type="GO" id="GO:0005770">
    <property type="term" value="C:late endosome"/>
    <property type="evidence" value="ECO:0007669"/>
    <property type="project" value="TreeGrafter"/>
</dbReference>
<dbReference type="InterPro" id="IPR028927">
    <property type="entry name" value="Man-6-P_rcpt"/>
</dbReference>
<evidence type="ECO:0000256" key="8">
    <source>
        <dbReference type="ARBA" id="ARBA00023180"/>
    </source>
</evidence>
<dbReference type="AlphaFoldDB" id="A0A4Y9ZCB8"/>
<feature type="transmembrane region" description="Helical" evidence="10">
    <location>
        <begin position="170"/>
        <end position="193"/>
    </location>
</feature>
<dbReference type="GO" id="GO:0007034">
    <property type="term" value="P:vacuolar transport"/>
    <property type="evidence" value="ECO:0007669"/>
    <property type="project" value="TreeGrafter"/>
</dbReference>
<comment type="caution">
    <text evidence="13">The sequence shown here is derived from an EMBL/GenBank/DDBJ whole genome shotgun (WGS) entry which is preliminary data.</text>
</comment>
<evidence type="ECO:0000313" key="14">
    <source>
        <dbReference type="Proteomes" id="UP000298327"/>
    </source>
</evidence>
<evidence type="ECO:0000256" key="5">
    <source>
        <dbReference type="ARBA" id="ARBA00022989"/>
    </source>
</evidence>
<dbReference type="PROSITE" id="PS51914">
    <property type="entry name" value="MRH"/>
    <property type="match status" value="1"/>
</dbReference>
<gene>
    <name evidence="13" type="ORF">EVG20_g1201</name>
</gene>
<keyword evidence="7" id="KW-1015">Disulfide bond</keyword>
<accession>A0A4Y9ZCB8</accession>
<feature type="signal peptide" evidence="11">
    <location>
        <begin position="1"/>
        <end position="17"/>
    </location>
</feature>
<feature type="domain" description="MRH" evidence="12">
    <location>
        <begin position="21"/>
        <end position="166"/>
    </location>
</feature>
<keyword evidence="5 10" id="KW-1133">Transmembrane helix</keyword>
<evidence type="ECO:0000256" key="1">
    <source>
        <dbReference type="ARBA" id="ARBA00004308"/>
    </source>
</evidence>
<evidence type="ECO:0000256" key="7">
    <source>
        <dbReference type="ARBA" id="ARBA00023157"/>
    </source>
</evidence>
<feature type="compositionally biased region" description="Basic and acidic residues" evidence="9">
    <location>
        <begin position="241"/>
        <end position="263"/>
    </location>
</feature>
<keyword evidence="8" id="KW-0325">Glycoprotein</keyword>
<evidence type="ECO:0000256" key="2">
    <source>
        <dbReference type="ARBA" id="ARBA00022448"/>
    </source>
</evidence>
<sequence length="310" mass="34128">MLPSALALAFFAIFAAAADDKPCTAYDGSRYYDLTPLQSRTDYEFSSLSGQKYILNVCRSVVHEMWNVGVDIDSVAGFMSKDRGDFSIGKVNTTLLVRDKHPLLILTEGSVCPNAEHMHAMTAVRFICDTSVFGSGTPQLVAQLPPEDENACSFFIEWRTHYACPAGEDAGLWGGLTVAIFIILTVGLMSYIVGRTLYNRYVLHLRGFDQIPRFSIFSFTDTLDALQSCGDRLLGKRGGRAWHEESTRGGRRGFERLPTHPEEEQAIMENGSRGPSLDEDHAERGPNSGGHASEGQGQARGVDAREVIRL</sequence>
<dbReference type="GO" id="GO:0000139">
    <property type="term" value="C:Golgi membrane"/>
    <property type="evidence" value="ECO:0007669"/>
    <property type="project" value="UniProtKB-SubCell"/>
</dbReference>